<protein>
    <recommendedName>
        <fullName evidence="4">Flagellar hook-associated protein 1</fullName>
    </recommendedName>
</protein>
<dbReference type="InterPro" id="IPR053927">
    <property type="entry name" value="FlgK_helical"/>
</dbReference>
<keyword evidence="6" id="KW-0975">Bacterial flagellum</keyword>
<keyword evidence="10" id="KW-0282">Flagellum</keyword>
<dbReference type="InterPro" id="IPR010930">
    <property type="entry name" value="Flg_bb/hook_C_dom"/>
</dbReference>
<sequence length="450" mass="49572">MTQQKAIDITGNNIANVNTPGYSRQRLNMEQATPVRVLNTTMSTGVVAQQKIQRFHDQFVQSQMNTENENLGRWEAQRTALEKIEVLFDEVSGYGLSTAMSGFWNSWQDLSNNPTGHVERNSVLSAGQYLTSTFNQLSKNIQNAQKDINTSINSVVTDINRMADQIAELNGKITKVEVTGHNANDYRDQRDLLVLELAKLIDIESFEDGDGNMTITVGNGKPLVERAFTWDLVTENIEGKQNVHWKDSSGNTLDITTHIQSGELKGWIEARDRVIEGYLGRLNVLAENMISEVNALHGSGYGIDDDVQRPFFVPESDGNALSIAINPEIVGNVNHIAAAGQAFTPGDNSNAIATAELQNALTMSENASTFGDFYAALVGDVGNDTRRAGLNFGHQTAMMKHLSNYREEVAGVSLDEEMVNLVQYQHAYNAAAKLITTTDELMQTLIGLVR</sequence>
<evidence type="ECO:0000256" key="1">
    <source>
        <dbReference type="ARBA" id="ARBA00004365"/>
    </source>
</evidence>
<gene>
    <name evidence="10" type="primary">flgK</name>
    <name evidence="10" type="ORF">MRX98_11910</name>
</gene>
<evidence type="ECO:0000256" key="2">
    <source>
        <dbReference type="ARBA" id="ARBA00004613"/>
    </source>
</evidence>
<keyword evidence="5" id="KW-0964">Secreted</keyword>
<comment type="caution">
    <text evidence="10">The sequence shown here is derived from an EMBL/GenBank/DDBJ whole genome shotgun (WGS) entry which is preliminary data.</text>
</comment>
<dbReference type="GO" id="GO:0005576">
    <property type="term" value="C:extracellular region"/>
    <property type="evidence" value="ECO:0007669"/>
    <property type="project" value="UniProtKB-SubCell"/>
</dbReference>
<comment type="subcellular location">
    <subcellularLocation>
        <location evidence="1">Bacterial flagellum</location>
    </subcellularLocation>
    <subcellularLocation>
        <location evidence="2">Secreted</location>
    </subcellularLocation>
</comment>
<dbReference type="AlphaFoldDB" id="A0AA41R305"/>
<organism evidence="10 11">
    <name type="scientific">Desulfatitalea alkaliphila</name>
    <dbReference type="NCBI Taxonomy" id="2929485"/>
    <lineage>
        <taxon>Bacteria</taxon>
        <taxon>Pseudomonadati</taxon>
        <taxon>Thermodesulfobacteriota</taxon>
        <taxon>Desulfobacteria</taxon>
        <taxon>Desulfobacterales</taxon>
        <taxon>Desulfosarcinaceae</taxon>
        <taxon>Desulfatitalea</taxon>
    </lineage>
</organism>
<keyword evidence="11" id="KW-1185">Reference proteome</keyword>
<proteinExistence type="inferred from homology"/>
<dbReference type="NCBIfam" id="TIGR02492">
    <property type="entry name" value="flgK_ends"/>
    <property type="match status" value="1"/>
</dbReference>
<dbReference type="PANTHER" id="PTHR30033:SF1">
    <property type="entry name" value="FLAGELLAR HOOK-ASSOCIATED PROTEIN 1"/>
    <property type="match status" value="1"/>
</dbReference>
<dbReference type="InterPro" id="IPR002371">
    <property type="entry name" value="FlgK"/>
</dbReference>
<dbReference type="Proteomes" id="UP001165427">
    <property type="component" value="Unassembled WGS sequence"/>
</dbReference>
<name>A0AA41R305_9BACT</name>
<accession>A0AA41R305</accession>
<evidence type="ECO:0000256" key="4">
    <source>
        <dbReference type="ARBA" id="ARBA00016244"/>
    </source>
</evidence>
<dbReference type="Pfam" id="PF00460">
    <property type="entry name" value="Flg_bb_rod"/>
    <property type="match status" value="1"/>
</dbReference>
<evidence type="ECO:0000259" key="7">
    <source>
        <dbReference type="Pfam" id="PF00460"/>
    </source>
</evidence>
<evidence type="ECO:0000313" key="10">
    <source>
        <dbReference type="EMBL" id="MCJ8501279.1"/>
    </source>
</evidence>
<dbReference type="EMBL" id="JALJRB010000012">
    <property type="protein sequence ID" value="MCJ8501279.1"/>
    <property type="molecule type" value="Genomic_DNA"/>
</dbReference>
<evidence type="ECO:0000313" key="11">
    <source>
        <dbReference type="Proteomes" id="UP001165427"/>
    </source>
</evidence>
<keyword evidence="10" id="KW-0969">Cilium</keyword>
<keyword evidence="10" id="KW-0966">Cell projection</keyword>
<dbReference type="GO" id="GO:0009424">
    <property type="term" value="C:bacterial-type flagellum hook"/>
    <property type="evidence" value="ECO:0007669"/>
    <property type="project" value="InterPro"/>
</dbReference>
<dbReference type="GO" id="GO:0005198">
    <property type="term" value="F:structural molecule activity"/>
    <property type="evidence" value="ECO:0007669"/>
    <property type="project" value="InterPro"/>
</dbReference>
<evidence type="ECO:0000256" key="5">
    <source>
        <dbReference type="ARBA" id="ARBA00022525"/>
    </source>
</evidence>
<comment type="similarity">
    <text evidence="3">Belongs to the flagella basal body rod proteins family.</text>
</comment>
<reference evidence="10" key="1">
    <citation type="submission" date="2022-04" db="EMBL/GenBank/DDBJ databases">
        <title>Desulfatitalea alkaliphila sp. nov., a novel anaerobic sulfate-reducing bacterium isolated from terrestrial mud volcano, Taman Peninsula, Russia.</title>
        <authorList>
            <person name="Khomyakova M.A."/>
            <person name="Merkel A.Y."/>
            <person name="Slobodkin A.I."/>
        </authorList>
    </citation>
    <scope>NUCLEOTIDE SEQUENCE</scope>
    <source>
        <strain evidence="10">M08but</strain>
    </source>
</reference>
<dbReference type="Pfam" id="PF06429">
    <property type="entry name" value="Flg_bbr_C"/>
    <property type="match status" value="1"/>
</dbReference>
<dbReference type="PANTHER" id="PTHR30033">
    <property type="entry name" value="FLAGELLAR HOOK-ASSOCIATED PROTEIN 1"/>
    <property type="match status" value="1"/>
</dbReference>
<feature type="domain" description="Flagellar basal body rod protein N-terminal" evidence="7">
    <location>
        <begin position="1"/>
        <end position="22"/>
    </location>
</feature>
<dbReference type="SUPFAM" id="SSF64518">
    <property type="entry name" value="Phase 1 flagellin"/>
    <property type="match status" value="1"/>
</dbReference>
<evidence type="ECO:0000256" key="6">
    <source>
        <dbReference type="ARBA" id="ARBA00023143"/>
    </source>
</evidence>
<dbReference type="InterPro" id="IPR001444">
    <property type="entry name" value="Flag_bb_rod_N"/>
</dbReference>
<feature type="domain" description="Flagellar basal-body/hook protein C-terminal" evidence="8">
    <location>
        <begin position="408"/>
        <end position="448"/>
    </location>
</feature>
<dbReference type="GO" id="GO:0044780">
    <property type="term" value="P:bacterial-type flagellum assembly"/>
    <property type="evidence" value="ECO:0007669"/>
    <property type="project" value="InterPro"/>
</dbReference>
<evidence type="ECO:0000256" key="3">
    <source>
        <dbReference type="ARBA" id="ARBA00009677"/>
    </source>
</evidence>
<evidence type="ECO:0000259" key="9">
    <source>
        <dbReference type="Pfam" id="PF22638"/>
    </source>
</evidence>
<feature type="domain" description="Flagellar hook-associated protein FlgK helical" evidence="9">
    <location>
        <begin position="81"/>
        <end position="312"/>
    </location>
</feature>
<dbReference type="Pfam" id="PF22638">
    <property type="entry name" value="FlgK_D1"/>
    <property type="match status" value="1"/>
</dbReference>
<evidence type="ECO:0000259" key="8">
    <source>
        <dbReference type="Pfam" id="PF06429"/>
    </source>
</evidence>